<proteinExistence type="predicted"/>
<sequence length="376" mass="41890">MVRKNSKHPRPFLEEAGPFSQPELHAASDSPQSLDSEPVSSRTGSPSPYISEDIRQAPQQKPDSAIPAQSGARSPSKAIPASAERAQRIQREQISHQVHRTLDLISMVCWGDVETAVTVLRRSYLLALDRIDRGDRSVLLFRPSDPDFVLWDNRHTSFAEDYEDWVLPLRHHNVGAHSLRRGLRPRRCPGGSRVLSNGRDFDFDERAIVVRLYGGQSTSRPEGHQCGQSSHGQPPGRQPRYPTRERPPPPQRGRGSHLRQSLRDLSKEDKAGSSCNQASHNDAQANIATTAPSRATSSPARTTISRPGPISPHHTARYRREWEAFSRREVDNPLIPREPRLPRRHGNAPRPSTLDAQVPDPGSRATTPRQLGQAAP</sequence>
<feature type="region of interest" description="Disordered" evidence="1">
    <location>
        <begin position="1"/>
        <end position="86"/>
    </location>
</feature>
<reference evidence="2 3" key="1">
    <citation type="submission" date="2015-01" db="EMBL/GenBank/DDBJ databases">
        <title>The Genome Sequence of Cladophialophora immunda CBS83496.</title>
        <authorList>
            <consortium name="The Broad Institute Genomics Platform"/>
            <person name="Cuomo C."/>
            <person name="de Hoog S."/>
            <person name="Gorbushina A."/>
            <person name="Stielow B."/>
            <person name="Teixiera M."/>
            <person name="Abouelleil A."/>
            <person name="Chapman S.B."/>
            <person name="Priest M."/>
            <person name="Young S.K."/>
            <person name="Wortman J."/>
            <person name="Nusbaum C."/>
            <person name="Birren B."/>
        </authorList>
    </citation>
    <scope>NUCLEOTIDE SEQUENCE [LARGE SCALE GENOMIC DNA]</scope>
    <source>
        <strain evidence="2 3">CBS 83496</strain>
    </source>
</reference>
<name>A0A0D2C3G9_9EURO</name>
<organism evidence="2 3">
    <name type="scientific">Cladophialophora immunda</name>
    <dbReference type="NCBI Taxonomy" id="569365"/>
    <lineage>
        <taxon>Eukaryota</taxon>
        <taxon>Fungi</taxon>
        <taxon>Dikarya</taxon>
        <taxon>Ascomycota</taxon>
        <taxon>Pezizomycotina</taxon>
        <taxon>Eurotiomycetes</taxon>
        <taxon>Chaetothyriomycetidae</taxon>
        <taxon>Chaetothyriales</taxon>
        <taxon>Herpotrichiellaceae</taxon>
        <taxon>Cladophialophora</taxon>
    </lineage>
</organism>
<dbReference type="VEuPathDB" id="FungiDB:PV07_10651"/>
<feature type="compositionally biased region" description="Polar residues" evidence="1">
    <location>
        <begin position="273"/>
        <end position="305"/>
    </location>
</feature>
<feature type="compositionally biased region" description="Polar residues" evidence="1">
    <location>
        <begin position="29"/>
        <end position="48"/>
    </location>
</feature>
<evidence type="ECO:0000313" key="3">
    <source>
        <dbReference type="Proteomes" id="UP000054466"/>
    </source>
</evidence>
<dbReference type="EMBL" id="KN847045">
    <property type="protein sequence ID" value="KIW24975.1"/>
    <property type="molecule type" value="Genomic_DNA"/>
</dbReference>
<dbReference type="RefSeq" id="XP_016245191.1">
    <property type="nucleotide sequence ID" value="XM_016398000.1"/>
</dbReference>
<keyword evidence="3" id="KW-1185">Reference proteome</keyword>
<dbReference type="GeneID" id="27349845"/>
<feature type="compositionally biased region" description="Basic and acidic residues" evidence="1">
    <location>
        <begin position="318"/>
        <end position="341"/>
    </location>
</feature>
<feature type="compositionally biased region" description="Polar residues" evidence="1">
    <location>
        <begin position="216"/>
        <end position="232"/>
    </location>
</feature>
<gene>
    <name evidence="2" type="ORF">PV07_10651</name>
</gene>
<feature type="compositionally biased region" description="Basic residues" evidence="1">
    <location>
        <begin position="1"/>
        <end position="10"/>
    </location>
</feature>
<evidence type="ECO:0000256" key="1">
    <source>
        <dbReference type="SAM" id="MobiDB-lite"/>
    </source>
</evidence>
<protein>
    <submittedName>
        <fullName evidence="2">Uncharacterized protein</fullName>
    </submittedName>
</protein>
<accession>A0A0D2C3G9</accession>
<feature type="compositionally biased region" description="Basic and acidic residues" evidence="1">
    <location>
        <begin position="261"/>
        <end position="271"/>
    </location>
</feature>
<dbReference type="Proteomes" id="UP000054466">
    <property type="component" value="Unassembled WGS sequence"/>
</dbReference>
<dbReference type="OrthoDB" id="10598148at2759"/>
<feature type="region of interest" description="Disordered" evidence="1">
    <location>
        <begin position="216"/>
        <end position="376"/>
    </location>
</feature>
<dbReference type="HOGENOM" id="CLU_789888_0_0_1"/>
<dbReference type="AlphaFoldDB" id="A0A0D2C3G9"/>
<evidence type="ECO:0000313" key="2">
    <source>
        <dbReference type="EMBL" id="KIW24975.1"/>
    </source>
</evidence>